<feature type="compositionally biased region" description="Acidic residues" evidence="4">
    <location>
        <begin position="211"/>
        <end position="222"/>
    </location>
</feature>
<dbReference type="GO" id="GO:0005634">
    <property type="term" value="C:nucleus"/>
    <property type="evidence" value="ECO:0007669"/>
    <property type="project" value="UniProtKB-SubCell"/>
</dbReference>
<keyword evidence="3" id="KW-0539">Nucleus</keyword>
<evidence type="ECO:0000256" key="2">
    <source>
        <dbReference type="ARBA" id="ARBA00010801"/>
    </source>
</evidence>
<feature type="compositionally biased region" description="Basic and acidic residues" evidence="4">
    <location>
        <begin position="87"/>
        <end position="114"/>
    </location>
</feature>
<keyword evidence="7" id="KW-1185">Reference proteome</keyword>
<sequence length="910" mass="102912">MSVVFTNKGRRNYRSKADNSDEEFLYEPESLYEQGSKEVICGPATAVSSSCGTIKKTRSVLSFEDDLDPDDGAMFKVKKTNLSRRVGKQDKEQHKKKKPIDDDMPKLVSKKEPIKTPVPQEDPIESERKLECLRRQLLDLAEDDGPSTTLPKPETPGTSSLVKKGAIPDAATIHQARKQREKAKILMEHLDQNEPAILSSDKSGGKRLVREEDDDDEDDFDDAGLSSAYATAGSERRPAFVVSDERDTVIKRPVISSRLNRREAELDSIRRDFLAAEHASDRDSDEDTEWEKQQIQKALITQNPAVLEAIEPLERGEDSRDGSKSDPLFAGLDANSLTVANLKSIFQERFHRLSTSLSTNQAALQAARADLDRGRKVMADCREKLPQLARKFAFVQEMKDYIDDLVECFNEKMSKIEYMERRTIILYRERYNKLIERRRLDMKDLADLATQTTSSVPSAVKAPEETKQFEARRRRGAEREARRIRRQRARDLAAQASNQHPAVSHVDGTSTDDEEPQAVIAKRKADIDALLVDATALFEDVVEEFCDLPLILSRFARWHSDFPESYAEAYVALCLPQLFAPIIRLQLIGWNPIAQTCDPLEEMSWFSDLLDFSCLPIDGVKLEPTAKENGDACTLNPDLKVLPLTVEKVLLERLNELVDAAWDPLSRRESERLVALMKNLTANYPSVRVGSRPTEQLFTTIVKRLEVTVQEDIFIPLYSKHVMQSRQSAAFQFFERQLRVGIKMLKNILLWHGLISTEALQHVSLTCLVNRYLLVGLASLMCAATLNTTSTEEKNSAPFSLLNNFNPLQTATLTFQDCVDRLTEIVEALPKEWISASNLPQHTDNTTDIQTSEVNQRSDKSSAGALSQLRRFVSQLMEHSFLSSDGSRQGTSQLEREWINTLTHIRDSLI</sequence>
<evidence type="ECO:0000256" key="1">
    <source>
        <dbReference type="ARBA" id="ARBA00004123"/>
    </source>
</evidence>
<evidence type="ECO:0000256" key="4">
    <source>
        <dbReference type="SAM" id="MobiDB-lite"/>
    </source>
</evidence>
<accession>A0A4S2M1J4</accession>
<feature type="compositionally biased region" description="Basic residues" evidence="4">
    <location>
        <begin position="76"/>
        <end position="86"/>
    </location>
</feature>
<dbReference type="InterPro" id="IPR022783">
    <property type="entry name" value="GCFC_dom"/>
</dbReference>
<dbReference type="Pfam" id="PF07842">
    <property type="entry name" value="GCFC"/>
    <property type="match status" value="1"/>
</dbReference>
<feature type="region of interest" description="Disordered" evidence="4">
    <location>
        <begin position="65"/>
        <end position="237"/>
    </location>
</feature>
<name>A0A4S2M1J4_OPIFE</name>
<comment type="caution">
    <text evidence="6">The sequence shown here is derived from an EMBL/GenBank/DDBJ whole genome shotgun (WGS) entry which is preliminary data.</text>
</comment>
<feature type="domain" description="GCF C-terminal" evidence="5">
    <location>
        <begin position="551"/>
        <end position="772"/>
    </location>
</feature>
<protein>
    <recommendedName>
        <fullName evidence="5">GCF C-terminal domain-containing protein</fullName>
    </recommendedName>
</protein>
<feature type="compositionally biased region" description="Basic and acidic residues" evidence="4">
    <location>
        <begin position="182"/>
        <end position="192"/>
    </location>
</feature>
<evidence type="ECO:0000313" key="6">
    <source>
        <dbReference type="EMBL" id="TGZ70110.1"/>
    </source>
</evidence>
<feature type="compositionally biased region" description="Basic and acidic residues" evidence="4">
    <location>
        <begin position="462"/>
        <end position="481"/>
    </location>
</feature>
<organism evidence="6 7">
    <name type="scientific">Opisthorchis felineus</name>
    <dbReference type="NCBI Taxonomy" id="147828"/>
    <lineage>
        <taxon>Eukaryota</taxon>
        <taxon>Metazoa</taxon>
        <taxon>Spiralia</taxon>
        <taxon>Lophotrochozoa</taxon>
        <taxon>Platyhelminthes</taxon>
        <taxon>Trematoda</taxon>
        <taxon>Digenea</taxon>
        <taxon>Opisthorchiida</taxon>
        <taxon>Opisthorchiata</taxon>
        <taxon>Opisthorchiidae</taxon>
        <taxon>Opisthorchis</taxon>
    </lineage>
</organism>
<evidence type="ECO:0000313" key="7">
    <source>
        <dbReference type="Proteomes" id="UP000308267"/>
    </source>
</evidence>
<dbReference type="AlphaFoldDB" id="A0A4S2M1J4"/>
<feature type="compositionally biased region" description="Polar residues" evidence="4">
    <location>
        <begin position="840"/>
        <end position="855"/>
    </location>
</feature>
<reference evidence="6 7" key="1">
    <citation type="journal article" date="2019" name="BMC Genomics">
        <title>New insights from Opisthorchis felineus genome: update on genomics of the epidemiologically important liver flukes.</title>
        <authorList>
            <person name="Ershov N.I."/>
            <person name="Mordvinov V.A."/>
            <person name="Prokhortchouk E.B."/>
            <person name="Pakharukova M.Y."/>
            <person name="Gunbin K.V."/>
            <person name="Ustyantsev K."/>
            <person name="Genaev M.A."/>
            <person name="Blinov A.G."/>
            <person name="Mazur A."/>
            <person name="Boulygina E."/>
            <person name="Tsygankova S."/>
            <person name="Khrameeva E."/>
            <person name="Chekanov N."/>
            <person name="Fan G."/>
            <person name="Xiao A."/>
            <person name="Zhang H."/>
            <person name="Xu X."/>
            <person name="Yang H."/>
            <person name="Solovyev V."/>
            <person name="Lee S.M."/>
            <person name="Liu X."/>
            <person name="Afonnikov D.A."/>
            <person name="Skryabin K.G."/>
        </authorList>
    </citation>
    <scope>NUCLEOTIDE SEQUENCE [LARGE SCALE GENOMIC DNA]</scope>
    <source>
        <strain evidence="6">AK-0245</strain>
        <tissue evidence="6">Whole organism</tissue>
    </source>
</reference>
<dbReference type="InterPro" id="IPR012890">
    <property type="entry name" value="GCFC2-like"/>
</dbReference>
<proteinExistence type="inferred from homology"/>
<comment type="subcellular location">
    <subcellularLocation>
        <location evidence="1">Nucleus</location>
    </subcellularLocation>
</comment>
<dbReference type="Proteomes" id="UP000308267">
    <property type="component" value="Unassembled WGS sequence"/>
</dbReference>
<feature type="compositionally biased region" description="Polar residues" evidence="4">
    <location>
        <begin position="146"/>
        <end position="161"/>
    </location>
</feature>
<gene>
    <name evidence="6" type="ORF">CRM22_003368</name>
</gene>
<dbReference type="EMBL" id="SJOL01005599">
    <property type="protein sequence ID" value="TGZ70110.1"/>
    <property type="molecule type" value="Genomic_DNA"/>
</dbReference>
<dbReference type="GO" id="GO:0003677">
    <property type="term" value="F:DNA binding"/>
    <property type="evidence" value="ECO:0007669"/>
    <property type="project" value="InterPro"/>
</dbReference>
<feature type="region of interest" description="Disordered" evidence="4">
    <location>
        <begin position="840"/>
        <end position="860"/>
    </location>
</feature>
<evidence type="ECO:0000256" key="3">
    <source>
        <dbReference type="ARBA" id="ARBA00023242"/>
    </source>
</evidence>
<feature type="region of interest" description="Disordered" evidence="4">
    <location>
        <begin position="452"/>
        <end position="515"/>
    </location>
</feature>
<feature type="compositionally biased region" description="Basic and acidic residues" evidence="4">
    <location>
        <begin position="125"/>
        <end position="137"/>
    </location>
</feature>
<dbReference type="PANTHER" id="PTHR12214">
    <property type="entry name" value="GC-RICH SEQUENCE DNA-BINDING FACTOR"/>
    <property type="match status" value="1"/>
</dbReference>
<evidence type="ECO:0000259" key="5">
    <source>
        <dbReference type="Pfam" id="PF07842"/>
    </source>
</evidence>
<dbReference type="STRING" id="147828.A0A4S2M1J4"/>
<comment type="similarity">
    <text evidence="2">Belongs to the GCF family.</text>
</comment>
<dbReference type="OrthoDB" id="429427at2759"/>
<dbReference type="PANTHER" id="PTHR12214:SF0">
    <property type="entry name" value="LD29489P"/>
    <property type="match status" value="1"/>
</dbReference>
<feature type="region of interest" description="Disordered" evidence="4">
    <location>
        <begin position="1"/>
        <end position="20"/>
    </location>
</feature>
<dbReference type="GO" id="GO:0000398">
    <property type="term" value="P:mRNA splicing, via spliceosome"/>
    <property type="evidence" value="ECO:0007669"/>
    <property type="project" value="InterPro"/>
</dbReference>